<dbReference type="Pfam" id="PF06245">
    <property type="entry name" value="DUF1015"/>
    <property type="match status" value="1"/>
</dbReference>
<proteinExistence type="predicted"/>
<dbReference type="Proteomes" id="UP000320209">
    <property type="component" value="Unassembled WGS sequence"/>
</dbReference>
<comment type="caution">
    <text evidence="1">The sequence shown here is derived from an EMBL/GenBank/DDBJ whole genome shotgun (WGS) entry which is preliminary data.</text>
</comment>
<dbReference type="AlphaFoldDB" id="A0A543A8A3"/>
<name>A0A543A8A3_9ACTN</name>
<protein>
    <submittedName>
        <fullName evidence="1">Uncharacterized protein (DUF1015 family)</fullName>
    </submittedName>
</protein>
<accession>A0A543A8A3</accession>
<dbReference type="RefSeq" id="WP_141780691.1">
    <property type="nucleotide sequence ID" value="NZ_VFOV01000001.1"/>
</dbReference>
<evidence type="ECO:0000313" key="2">
    <source>
        <dbReference type="Proteomes" id="UP000320209"/>
    </source>
</evidence>
<dbReference type="InterPro" id="IPR008323">
    <property type="entry name" value="UCP033563"/>
</dbReference>
<sequence>MDDTGVVRAPYLGRPLRLEPFRALSLTPSRIGDPTSARLYSRPYRGVASRISSWLARGDLREHRELALYLHEYTAAGITVRGVVGILDVSHRTDDPGESAVLPHEGVRTAQAEQLASRMRQMRVHPAPILLTYRAPEGVSALLDRVQSGRPEEQYDDHGGQHHRVWTITEESMIEQLREAWADQQALIADGHHRYAAYAQIQGLSDPGAGGAPATDFGLAMLIDQDDTPLQLGAIHRVLAGVSLRDLRAAAESVGATWSPSSRDAALGQLGPGAMAVSDGRGWATLGVDTSADTVTGDVGYLHDRVLPALRREPSRVLHAHQVDAALKRARPGRDVAVLLAAPAFDSILSSASVGRLLPEKATSFQPKPHPGVLIRLLDAAQLEKSRH</sequence>
<keyword evidence="2" id="KW-1185">Reference proteome</keyword>
<gene>
    <name evidence="1" type="ORF">FB381_2637</name>
</gene>
<dbReference type="EMBL" id="VFOV01000001">
    <property type="protein sequence ID" value="TQL68740.1"/>
    <property type="molecule type" value="Genomic_DNA"/>
</dbReference>
<reference evidence="1 2" key="1">
    <citation type="submission" date="2019-06" db="EMBL/GenBank/DDBJ databases">
        <title>Sequencing the genomes of 1000 actinobacteria strains.</title>
        <authorList>
            <person name="Klenk H.-P."/>
        </authorList>
    </citation>
    <scope>NUCLEOTIDE SEQUENCE [LARGE SCALE GENOMIC DNA]</scope>
    <source>
        <strain evidence="1 2">DSM 25218</strain>
    </source>
</reference>
<dbReference type="PANTHER" id="PTHR36454">
    <property type="entry name" value="LMO2823 PROTEIN"/>
    <property type="match status" value="1"/>
</dbReference>
<dbReference type="OrthoDB" id="9781616at2"/>
<dbReference type="PANTHER" id="PTHR36454:SF1">
    <property type="entry name" value="DUF1015 DOMAIN-CONTAINING PROTEIN"/>
    <property type="match status" value="1"/>
</dbReference>
<organism evidence="1 2">
    <name type="scientific">Nocardioides albertanoniae</name>
    <dbReference type="NCBI Taxonomy" id="1175486"/>
    <lineage>
        <taxon>Bacteria</taxon>
        <taxon>Bacillati</taxon>
        <taxon>Actinomycetota</taxon>
        <taxon>Actinomycetes</taxon>
        <taxon>Propionibacteriales</taxon>
        <taxon>Nocardioidaceae</taxon>
        <taxon>Nocardioides</taxon>
    </lineage>
</organism>
<evidence type="ECO:0000313" key="1">
    <source>
        <dbReference type="EMBL" id="TQL68740.1"/>
    </source>
</evidence>